<comment type="caution">
    <text evidence="2">The sequence shown here is derived from an EMBL/GenBank/DDBJ whole genome shotgun (WGS) entry which is preliminary data.</text>
</comment>
<sequence>MVTLGAEIVSAAAFPSHPKPTEPTSKDFSVYRGCPANFFNALNKPKPTFKVTEVKSVTPNTYNYTIDFSIDSGLTIKELTSLSLIADGKTYTLFNSKSNIKQISDPNQWVFSYVSGASNKSPWDFWVPNMLVKYEWENCHKKDFGLPFFDEHKRDAHWESKHKFHHHPGYKNSTKSCTTKSKYPSIYTYAIGCTGFSDIPGFLFKLL</sequence>
<organism evidence="2 3">
    <name type="scientific">Scheffersomyces spartinae</name>
    <dbReference type="NCBI Taxonomy" id="45513"/>
    <lineage>
        <taxon>Eukaryota</taxon>
        <taxon>Fungi</taxon>
        <taxon>Dikarya</taxon>
        <taxon>Ascomycota</taxon>
        <taxon>Saccharomycotina</taxon>
        <taxon>Pichiomycetes</taxon>
        <taxon>Debaryomycetaceae</taxon>
        <taxon>Scheffersomyces</taxon>
    </lineage>
</organism>
<dbReference type="SMART" id="SM01213">
    <property type="entry name" value="Flo11"/>
    <property type="match status" value="1"/>
</dbReference>
<protein>
    <recommendedName>
        <fullName evidence="1">Flo11 domain-containing protein</fullName>
    </recommendedName>
</protein>
<accession>A0A9P7VDR5</accession>
<dbReference type="PROSITE" id="PS51824">
    <property type="entry name" value="FLO11"/>
    <property type="match status" value="1"/>
</dbReference>
<dbReference type="GeneID" id="66115710"/>
<dbReference type="InterPro" id="IPR018789">
    <property type="entry name" value="Flo11"/>
</dbReference>
<dbReference type="RefSeq" id="XP_043051495.1">
    <property type="nucleotide sequence ID" value="XM_043193107.1"/>
</dbReference>
<dbReference type="EMBL" id="JAHMUF010000002">
    <property type="protein sequence ID" value="KAG7195950.1"/>
    <property type="molecule type" value="Genomic_DNA"/>
</dbReference>
<gene>
    <name evidence="2" type="ORF">KQ657_002336</name>
</gene>
<reference evidence="2" key="1">
    <citation type="submission" date="2021-03" db="EMBL/GenBank/DDBJ databases">
        <authorList>
            <person name="Palmer J.M."/>
        </authorList>
    </citation>
    <scope>NUCLEOTIDE SEQUENCE</scope>
    <source>
        <strain evidence="2">ARV_011</strain>
    </source>
</reference>
<evidence type="ECO:0000313" key="2">
    <source>
        <dbReference type="EMBL" id="KAG7195950.1"/>
    </source>
</evidence>
<keyword evidence="3" id="KW-1185">Reference proteome</keyword>
<dbReference type="Proteomes" id="UP000790833">
    <property type="component" value="Unassembled WGS sequence"/>
</dbReference>
<feature type="domain" description="Flo11" evidence="1">
    <location>
        <begin position="18"/>
        <end position="207"/>
    </location>
</feature>
<dbReference type="Pfam" id="PF10182">
    <property type="entry name" value="Flo11"/>
    <property type="match status" value="1"/>
</dbReference>
<evidence type="ECO:0000259" key="1">
    <source>
        <dbReference type="PROSITE" id="PS51824"/>
    </source>
</evidence>
<proteinExistence type="predicted"/>
<name>A0A9P7VDR5_9ASCO</name>
<evidence type="ECO:0000313" key="3">
    <source>
        <dbReference type="Proteomes" id="UP000790833"/>
    </source>
</evidence>
<dbReference type="AlphaFoldDB" id="A0A9P7VDR5"/>